<evidence type="ECO:0000259" key="8">
    <source>
        <dbReference type="Pfam" id="PF17763"/>
    </source>
</evidence>
<organism evidence="9 10">
    <name type="scientific">Caldimonas caldifontis</name>
    <dbReference type="NCBI Taxonomy" id="1452508"/>
    <lineage>
        <taxon>Bacteria</taxon>
        <taxon>Pseudomonadati</taxon>
        <taxon>Pseudomonadota</taxon>
        <taxon>Betaproteobacteria</taxon>
        <taxon>Burkholderiales</taxon>
        <taxon>Sphaerotilaceae</taxon>
        <taxon>Caldimonas</taxon>
    </lineage>
</organism>
<dbReference type="PROSITE" id="PS00144">
    <property type="entry name" value="ASN_GLN_ASE_1"/>
    <property type="match status" value="1"/>
</dbReference>
<feature type="active site" description="O-isoaspartyl threonine intermediate" evidence="3">
    <location>
        <position position="12"/>
    </location>
</feature>
<dbReference type="PIRSF" id="PIRSF500176">
    <property type="entry name" value="L_ASNase"/>
    <property type="match status" value="1"/>
</dbReference>
<dbReference type="InterPro" id="IPR036152">
    <property type="entry name" value="Asp/glu_Ase-like_sf"/>
</dbReference>
<evidence type="ECO:0000256" key="1">
    <source>
        <dbReference type="ARBA" id="ARBA00010518"/>
    </source>
</evidence>
<dbReference type="InterPro" id="IPR006034">
    <property type="entry name" value="Asparaginase/glutaminase-like"/>
</dbReference>
<evidence type="ECO:0000256" key="6">
    <source>
        <dbReference type="PROSITE-ProRule" id="PRU10100"/>
    </source>
</evidence>
<dbReference type="InterPro" id="IPR027474">
    <property type="entry name" value="L-asparaginase_N"/>
</dbReference>
<dbReference type="CDD" id="cd08964">
    <property type="entry name" value="L-asparaginase_II"/>
    <property type="match status" value="1"/>
</dbReference>
<dbReference type="EMBL" id="PSNX01000007">
    <property type="protein sequence ID" value="PPE66538.1"/>
    <property type="molecule type" value="Genomic_DNA"/>
</dbReference>
<reference evidence="9 10" key="1">
    <citation type="submission" date="2018-02" db="EMBL/GenBank/DDBJ databases">
        <title>Reclassifiation of [Polyangium] brachysporum DSM 7029 as Guopingzhaonella breviflexa gen. nov., sp. nov., a member of the family Comamonadaceae.</title>
        <authorList>
            <person name="Tang B."/>
        </authorList>
    </citation>
    <scope>NUCLEOTIDE SEQUENCE [LARGE SCALE GENOMIC DNA]</scope>
    <source>
        <strain evidence="9 10">BCRC 80649</strain>
    </source>
</reference>
<dbReference type="Gene3D" id="3.40.50.1170">
    <property type="entry name" value="L-asparaginase, N-terminal domain"/>
    <property type="match status" value="1"/>
</dbReference>
<dbReference type="InterPro" id="IPR027473">
    <property type="entry name" value="L-asparaginase_C"/>
</dbReference>
<dbReference type="InterPro" id="IPR027475">
    <property type="entry name" value="Asparaginase/glutaminase_AS2"/>
</dbReference>
<keyword evidence="10" id="KW-1185">Reference proteome</keyword>
<evidence type="ECO:0000256" key="5">
    <source>
        <dbReference type="PROSITE-ProRule" id="PRU10099"/>
    </source>
</evidence>
<evidence type="ECO:0000313" key="10">
    <source>
        <dbReference type="Proteomes" id="UP000238605"/>
    </source>
</evidence>
<dbReference type="InterPro" id="IPR037152">
    <property type="entry name" value="L-asparaginase_N_sf"/>
</dbReference>
<dbReference type="PANTHER" id="PTHR11707:SF28">
    <property type="entry name" value="60 KDA LYSOPHOSPHOLIPASE"/>
    <property type="match status" value="1"/>
</dbReference>
<dbReference type="Pfam" id="PF17763">
    <property type="entry name" value="Asparaginase_C"/>
    <property type="match status" value="1"/>
</dbReference>
<dbReference type="PIRSF" id="PIRSF001220">
    <property type="entry name" value="L-ASNase_gatD"/>
    <property type="match status" value="1"/>
</dbReference>
<evidence type="ECO:0000256" key="3">
    <source>
        <dbReference type="PIRSR" id="PIRSR001220-1"/>
    </source>
</evidence>
<dbReference type="InterPro" id="IPR004550">
    <property type="entry name" value="AsnASE_II"/>
</dbReference>
<dbReference type="AlphaFoldDB" id="A0A2S5SV38"/>
<dbReference type="SUPFAM" id="SSF53774">
    <property type="entry name" value="Glutaminase/Asparaginase"/>
    <property type="match status" value="1"/>
</dbReference>
<dbReference type="GO" id="GO:0004067">
    <property type="term" value="F:asparaginase activity"/>
    <property type="evidence" value="ECO:0007669"/>
    <property type="project" value="UniProtKB-UniRule"/>
</dbReference>
<dbReference type="FunFam" id="3.40.50.1170:FF:000001">
    <property type="entry name" value="L-asparaginase 2"/>
    <property type="match status" value="1"/>
</dbReference>
<feature type="domain" description="L-asparaginase N-terminal" evidence="7">
    <location>
        <begin position="3"/>
        <end position="191"/>
    </location>
</feature>
<keyword evidence="2" id="KW-0378">Hydrolase</keyword>
<evidence type="ECO:0000259" key="7">
    <source>
        <dbReference type="Pfam" id="PF00710"/>
    </source>
</evidence>
<name>A0A2S5SV38_9BURK</name>
<dbReference type="PANTHER" id="PTHR11707">
    <property type="entry name" value="L-ASPARAGINASE"/>
    <property type="match status" value="1"/>
</dbReference>
<dbReference type="PRINTS" id="PR00139">
    <property type="entry name" value="ASNGLNASE"/>
</dbReference>
<dbReference type="OrthoDB" id="9788068at2"/>
<gene>
    <name evidence="9" type="ORF">C1704_08960</name>
</gene>
<dbReference type="Proteomes" id="UP000238605">
    <property type="component" value="Unassembled WGS sequence"/>
</dbReference>
<accession>A0A2S5SV38</accession>
<comment type="similarity">
    <text evidence="1">Belongs to the asparaginase 1 family.</text>
</comment>
<dbReference type="Pfam" id="PF00710">
    <property type="entry name" value="Asparaginase"/>
    <property type="match status" value="1"/>
</dbReference>
<protein>
    <submittedName>
        <fullName evidence="9">Asparaginase</fullName>
    </submittedName>
</protein>
<comment type="caution">
    <text evidence="9">The sequence shown here is derived from an EMBL/GenBank/DDBJ whole genome shotgun (WGS) entry which is preliminary data.</text>
</comment>
<dbReference type="PROSITE" id="PS51732">
    <property type="entry name" value="ASN_GLN_ASE_3"/>
    <property type="match status" value="1"/>
</dbReference>
<dbReference type="SMART" id="SM00870">
    <property type="entry name" value="Asparaginase"/>
    <property type="match status" value="1"/>
</dbReference>
<proteinExistence type="inferred from homology"/>
<evidence type="ECO:0000256" key="2">
    <source>
        <dbReference type="ARBA" id="ARBA00022801"/>
    </source>
</evidence>
<dbReference type="GO" id="GO:0006528">
    <property type="term" value="P:asparagine metabolic process"/>
    <property type="evidence" value="ECO:0007669"/>
    <property type="project" value="InterPro"/>
</dbReference>
<dbReference type="PROSITE" id="PS00917">
    <property type="entry name" value="ASN_GLN_ASE_2"/>
    <property type="match status" value="1"/>
</dbReference>
<evidence type="ECO:0000256" key="4">
    <source>
        <dbReference type="PIRSR" id="PIRSR001220-2"/>
    </source>
</evidence>
<feature type="binding site" evidence="4">
    <location>
        <position position="58"/>
    </location>
    <ligand>
        <name>substrate</name>
    </ligand>
</feature>
<dbReference type="InterPro" id="IPR040919">
    <property type="entry name" value="Asparaginase_C"/>
</dbReference>
<sequence length="309" mass="31811">MQRVVVIGTGGTIAGTAASAADHTGYTAAQIGVAQLVAAVPPLGERALELVQLAQVDSKDMGFEVWRDLARAVQTALARPDVAGVVVTHGTDTLEETAWFLQAVLAPAKPVVLTAAMRPATALSADGPQNLADAVMVAAWPQARGVVAVLSGRVHGAADVRKAHTYRVDAFDSGDAGPVALVEEGRLRLLRAWPHGTAMGLDRVLAMDPALWPWVEILTSGAGARADAVRALVDAGVKGLVVAGTGNGTIHVALEAALAEAQAQGVTVWRASRCGMGPVLGEHPRGWASAGAFTPAKARVAMMLELMQA</sequence>
<dbReference type="Gene3D" id="3.40.50.40">
    <property type="match status" value="1"/>
</dbReference>
<feature type="active site" evidence="6">
    <location>
        <position position="91"/>
    </location>
</feature>
<evidence type="ECO:0000313" key="9">
    <source>
        <dbReference type="EMBL" id="PPE66538.1"/>
    </source>
</evidence>
<feature type="binding site" evidence="4">
    <location>
        <begin position="91"/>
        <end position="92"/>
    </location>
    <ligand>
        <name>substrate</name>
    </ligand>
</feature>
<feature type="domain" description="Asparaginase/glutaminase C-terminal" evidence="8">
    <location>
        <begin position="215"/>
        <end position="307"/>
    </location>
</feature>
<feature type="active site" evidence="5">
    <location>
        <position position="12"/>
    </location>
</feature>
<dbReference type="SFLD" id="SFLDS00057">
    <property type="entry name" value="Glutaminase/Asparaginase"/>
    <property type="match status" value="1"/>
</dbReference>
<dbReference type="InterPro" id="IPR020827">
    <property type="entry name" value="Asparaginase/glutaminase_AS1"/>
</dbReference>